<dbReference type="SUPFAM" id="SSF74650">
    <property type="entry name" value="Galactose mutarotase-like"/>
    <property type="match status" value="1"/>
</dbReference>
<dbReference type="Gene3D" id="2.60.40.1120">
    <property type="entry name" value="Carboxypeptidase-like, regulatory domain"/>
    <property type="match status" value="1"/>
</dbReference>
<dbReference type="GO" id="GO:0005576">
    <property type="term" value="C:extracellular region"/>
    <property type="evidence" value="ECO:0007669"/>
    <property type="project" value="UniProtKB-SubCell"/>
</dbReference>
<dbReference type="RefSeq" id="XP_027192310.1">
    <property type="nucleotide sequence ID" value="XM_027336509.1"/>
</dbReference>
<evidence type="ECO:0000256" key="6">
    <source>
        <dbReference type="ARBA" id="ARBA00022729"/>
    </source>
</evidence>
<dbReference type="CDD" id="cd10317">
    <property type="entry name" value="RGL4_C"/>
    <property type="match status" value="1"/>
</dbReference>
<evidence type="ECO:0000313" key="10">
    <source>
        <dbReference type="Proteomes" id="UP000087171"/>
    </source>
</evidence>
<organism evidence="10 12">
    <name type="scientific">Cicer arietinum</name>
    <name type="common">Chickpea</name>
    <name type="synonym">Garbanzo</name>
    <dbReference type="NCBI Taxonomy" id="3827"/>
    <lineage>
        <taxon>Eukaryota</taxon>
        <taxon>Viridiplantae</taxon>
        <taxon>Streptophyta</taxon>
        <taxon>Embryophyta</taxon>
        <taxon>Tracheophyta</taxon>
        <taxon>Spermatophyta</taxon>
        <taxon>Magnoliopsida</taxon>
        <taxon>eudicotyledons</taxon>
        <taxon>Gunneridae</taxon>
        <taxon>Pentapetalae</taxon>
        <taxon>rosids</taxon>
        <taxon>fabids</taxon>
        <taxon>Fabales</taxon>
        <taxon>Fabaceae</taxon>
        <taxon>Papilionoideae</taxon>
        <taxon>50 kb inversion clade</taxon>
        <taxon>NPAAA clade</taxon>
        <taxon>Hologalegina</taxon>
        <taxon>IRL clade</taxon>
        <taxon>Cicereae</taxon>
        <taxon>Cicer</taxon>
    </lineage>
</organism>
<keyword evidence="10" id="KW-1185">Reference proteome</keyword>
<evidence type="ECO:0000256" key="1">
    <source>
        <dbReference type="ARBA" id="ARBA00001324"/>
    </source>
</evidence>
<dbReference type="CDD" id="cd10320">
    <property type="entry name" value="RGL4_N"/>
    <property type="match status" value="1"/>
</dbReference>
<dbReference type="GO" id="GO:0005975">
    <property type="term" value="P:carbohydrate metabolic process"/>
    <property type="evidence" value="ECO:0007669"/>
    <property type="project" value="InterPro"/>
</dbReference>
<dbReference type="Pfam" id="PF14683">
    <property type="entry name" value="CBM-like"/>
    <property type="match status" value="1"/>
</dbReference>
<comment type="catalytic activity">
    <reaction evidence="1">
        <text>Endotype eliminative cleavage of L-alpha-rhamnopyranosyl-(1-&gt;4)-alpha-D-galactopyranosyluronic acid bonds of rhamnogalacturonan I domains in ramified hairy regions of pectin leaving L-rhamnopyranose at the reducing end and 4-deoxy-4,5-unsaturated D-galactopyranosyluronic acid at the non-reducing end.</text>
        <dbReference type="EC" id="4.2.2.23"/>
    </reaction>
</comment>
<evidence type="ECO:0000313" key="11">
    <source>
        <dbReference type="RefSeq" id="XP_027192309.1"/>
    </source>
</evidence>
<dbReference type="SUPFAM" id="SSF49452">
    <property type="entry name" value="Starch-binding domain-like"/>
    <property type="match status" value="1"/>
</dbReference>
<reference evidence="10" key="1">
    <citation type="journal article" date="2013" name="Nat. Biotechnol.">
        <title>Draft genome sequence of chickpea (Cicer arietinum) provides a resource for trait improvement.</title>
        <authorList>
            <person name="Varshney R.K."/>
            <person name="Song C."/>
            <person name="Saxena R.K."/>
            <person name="Azam S."/>
            <person name="Yu S."/>
            <person name="Sharpe A.G."/>
            <person name="Cannon S."/>
            <person name="Baek J."/>
            <person name="Rosen B.D."/>
            <person name="Tar'an B."/>
            <person name="Millan T."/>
            <person name="Zhang X."/>
            <person name="Ramsay L.D."/>
            <person name="Iwata A."/>
            <person name="Wang Y."/>
            <person name="Nelson W."/>
            <person name="Farmer A.D."/>
            <person name="Gaur P.M."/>
            <person name="Soderlund C."/>
            <person name="Penmetsa R.V."/>
            <person name="Xu C."/>
            <person name="Bharti A.K."/>
            <person name="He W."/>
            <person name="Winter P."/>
            <person name="Zhao S."/>
            <person name="Hane J.K."/>
            <person name="Carrasquilla-Garcia N."/>
            <person name="Condie J.A."/>
            <person name="Upadhyaya H.D."/>
            <person name="Luo M.C."/>
            <person name="Thudi M."/>
            <person name="Gowda C.L."/>
            <person name="Singh N.P."/>
            <person name="Lichtenzveig J."/>
            <person name="Gali K.K."/>
            <person name="Rubio J."/>
            <person name="Nadarajan N."/>
            <person name="Dolezel J."/>
            <person name="Bansal K.C."/>
            <person name="Xu X."/>
            <person name="Edwards D."/>
            <person name="Zhang G."/>
            <person name="Kahl G."/>
            <person name="Gil J."/>
            <person name="Singh K.B."/>
            <person name="Datta S.K."/>
            <person name="Jackson S.A."/>
            <person name="Wang J."/>
            <person name="Cook D.R."/>
        </authorList>
    </citation>
    <scope>NUCLEOTIDE SEQUENCE [LARGE SCALE GENOMIC DNA]</scope>
    <source>
        <strain evidence="10">cv. CDC Frontier</strain>
    </source>
</reference>
<evidence type="ECO:0000256" key="4">
    <source>
        <dbReference type="ARBA" id="ARBA00012437"/>
    </source>
</evidence>
<accession>A0A3Q7YGI7</accession>
<evidence type="ECO:0000259" key="8">
    <source>
        <dbReference type="Pfam" id="PF14683"/>
    </source>
</evidence>
<dbReference type="EC" id="4.2.2.23" evidence="4"/>
<dbReference type="CDD" id="cd10316">
    <property type="entry name" value="RGL4_M"/>
    <property type="match status" value="1"/>
</dbReference>
<dbReference type="PANTHER" id="PTHR32018">
    <property type="entry name" value="RHAMNOGALACTURONATE LYASE FAMILY PROTEIN"/>
    <property type="match status" value="1"/>
</dbReference>
<dbReference type="AlphaFoldDB" id="A0A3Q7YGI7"/>
<dbReference type="InterPro" id="IPR014718">
    <property type="entry name" value="GH-type_carb-bd"/>
</dbReference>
<keyword evidence="5" id="KW-0964">Secreted</keyword>
<reference evidence="11 12" key="2">
    <citation type="submission" date="2025-04" db="UniProtKB">
        <authorList>
            <consortium name="RefSeq"/>
        </authorList>
    </citation>
    <scope>IDENTIFICATION</scope>
    <source>
        <tissue evidence="11 12">Etiolated seedlings</tissue>
    </source>
</reference>
<keyword evidence="6" id="KW-0732">Signal</keyword>
<dbReference type="GO" id="GO:0102210">
    <property type="term" value="F:rhamnogalacturonan endolyase activity"/>
    <property type="evidence" value="ECO:0007669"/>
    <property type="project" value="UniProtKB-EC"/>
</dbReference>
<dbReference type="InterPro" id="IPR051850">
    <property type="entry name" value="Polysacch_Lyase_4"/>
</dbReference>
<feature type="domain" description="Rhamnogalacturonan lyase" evidence="9">
    <location>
        <begin position="422"/>
        <end position="493"/>
    </location>
</feature>
<name>A0A3Q7YGI7_CICAR</name>
<dbReference type="Pfam" id="PF14686">
    <property type="entry name" value="fn3_3"/>
    <property type="match status" value="1"/>
</dbReference>
<dbReference type="PANTHER" id="PTHR32018:SF53">
    <property type="entry name" value="RHAMNOGALACTURONAN ENDOLYASE"/>
    <property type="match status" value="1"/>
</dbReference>
<dbReference type="Gene3D" id="2.70.98.10">
    <property type="match status" value="1"/>
</dbReference>
<dbReference type="Gene3D" id="2.60.120.260">
    <property type="entry name" value="Galactose-binding domain-like"/>
    <property type="match status" value="1"/>
</dbReference>
<dbReference type="InterPro" id="IPR010325">
    <property type="entry name" value="Rhamnogal_lyase"/>
</dbReference>
<dbReference type="STRING" id="3827.A0A3Q7YGI7"/>
<evidence type="ECO:0000256" key="7">
    <source>
        <dbReference type="ARBA" id="ARBA00023239"/>
    </source>
</evidence>
<keyword evidence="7 11" id="KW-0456">Lyase</keyword>
<gene>
    <name evidence="11 12" type="primary">LOC101502071</name>
</gene>
<dbReference type="Proteomes" id="UP000087171">
    <property type="component" value="Chromosome Ca7"/>
</dbReference>
<dbReference type="GO" id="GO:0030246">
    <property type="term" value="F:carbohydrate binding"/>
    <property type="evidence" value="ECO:0007669"/>
    <property type="project" value="InterPro"/>
</dbReference>
<feature type="domain" description="Rhamnogalacturonan lyase" evidence="8">
    <location>
        <begin position="507"/>
        <end position="695"/>
    </location>
</feature>
<dbReference type="RefSeq" id="XP_027192309.1">
    <property type="nucleotide sequence ID" value="XM_027336508.1"/>
</dbReference>
<dbReference type="InterPro" id="IPR013784">
    <property type="entry name" value="Carb-bd-like_fold"/>
</dbReference>
<protein>
    <recommendedName>
        <fullName evidence="4">rhamnogalacturonan endolyase</fullName>
        <ecNumber evidence="4">4.2.2.23</ecNumber>
    </recommendedName>
</protein>
<dbReference type="InterPro" id="IPR029411">
    <property type="entry name" value="RG-lyase_III"/>
</dbReference>
<dbReference type="InterPro" id="IPR008979">
    <property type="entry name" value="Galactose-bd-like_sf"/>
</dbReference>
<comment type="subcellular location">
    <subcellularLocation>
        <location evidence="2">Secreted</location>
    </subcellularLocation>
</comment>
<evidence type="ECO:0000256" key="3">
    <source>
        <dbReference type="ARBA" id="ARBA00010418"/>
    </source>
</evidence>
<evidence type="ECO:0000256" key="2">
    <source>
        <dbReference type="ARBA" id="ARBA00004613"/>
    </source>
</evidence>
<dbReference type="GeneID" id="101502071"/>
<evidence type="ECO:0000259" key="9">
    <source>
        <dbReference type="Pfam" id="PF14686"/>
    </source>
</evidence>
<evidence type="ECO:0000313" key="12">
    <source>
        <dbReference type="RefSeq" id="XP_027192310.1"/>
    </source>
</evidence>
<evidence type="ECO:0000256" key="5">
    <source>
        <dbReference type="ARBA" id="ARBA00022525"/>
    </source>
</evidence>
<dbReference type="OrthoDB" id="2130367at2759"/>
<dbReference type="SUPFAM" id="SSF49785">
    <property type="entry name" value="Galactose-binding domain-like"/>
    <property type="match status" value="1"/>
</dbReference>
<dbReference type="InterPro" id="IPR011013">
    <property type="entry name" value="Gal_mutarotase_sf_dom"/>
</dbReference>
<comment type="similarity">
    <text evidence="3">Belongs to the polysaccharide lyase 4 family.</text>
</comment>
<proteinExistence type="inferred from homology"/>
<dbReference type="Pfam" id="PF06045">
    <property type="entry name" value="Rhamnogal_lyase"/>
    <property type="match status" value="1"/>
</dbReference>
<dbReference type="PROSITE" id="PS51257">
    <property type="entry name" value="PROKAR_LIPOPROTEIN"/>
    <property type="match status" value="1"/>
</dbReference>
<sequence>MMLKMKVLLSEKKKHVILFLWFGMILQLLLCACSEDTSLSIGSTCIVKLNTEDQRQLVIDNGIVLVTLSIPEGYILGISYNGIDNILESEDQEQDRGYFDVVWNEPGKLGMFQRIHGTQFSVITADENLVEVSFLRSWTPSMSGTNVPINIDIRYIFRSGDSGFYAYAIFDRPEGMPAVEVDQIRFVFKLNQNRFNYMAVSDIRQRTMPTMRDRQTGEALDYPEAVRLTKPINPQFRGEVDDKYQYSCENRYNTVHGWISFDANVGFWMITPSNEFRNGGPIKQDLTSHVGPITLSMFVSTHYAGKEVTMAFEEGETYKKVFGPVFIYLNSASSDDSKQSLWSDAVLQRSQEVQNWPYNFPRSQHFIPPNQRGTVFGRLLVQDWYILIFCFYHNVKFIFFCTNLISFCFARYFNGGRFQFTSAYVGLALPGDAGSWQRESKGYQFWTQADEKGYFKINNIVPGDYNLYAWVPGFIGDYKYNATITIIPGGVIQLNSLIYNPPRNGPTIWEIGIPDRLASEFYVPDPFPTLMNRLYTEPRRDKFRNYGLWERYKELYPNNDLVYTVGVDKDRDWFFAQVTRNIDNKTYAPTTWQIIFEHENDIIIGSYTLQLALASAADADLQVRFNDPSVYPPHFATGHIGGDNAIARHGIHGLHWLFSIDVPSNLLVKGKNIIYLRQSRAINQFQGVMYDYIRLERPPII</sequence>
<dbReference type="InterPro" id="IPR029413">
    <property type="entry name" value="RG-lyase_II"/>
</dbReference>